<dbReference type="PANTHER" id="PTHR41913">
    <property type="entry name" value="DUF1684 DOMAIN-CONTAINING PROTEIN"/>
    <property type="match status" value="1"/>
</dbReference>
<dbReference type="InterPro" id="IPR012467">
    <property type="entry name" value="DUF1684"/>
</dbReference>
<evidence type="ECO:0000256" key="1">
    <source>
        <dbReference type="SAM" id="MobiDB-lite"/>
    </source>
</evidence>
<gene>
    <name evidence="2" type="ORF">I2H38_08930</name>
</gene>
<dbReference type="EMBL" id="JADQDO010000003">
    <property type="protein sequence ID" value="MBF9233502.1"/>
    <property type="molecule type" value="Genomic_DNA"/>
</dbReference>
<proteinExistence type="predicted"/>
<reference evidence="2" key="1">
    <citation type="submission" date="2020-11" db="EMBL/GenBank/DDBJ databases">
        <authorList>
            <person name="Kim M.K."/>
        </authorList>
    </citation>
    <scope>NUCLEOTIDE SEQUENCE</scope>
    <source>
        <strain evidence="2">BT350</strain>
    </source>
</reference>
<dbReference type="PANTHER" id="PTHR41913:SF1">
    <property type="entry name" value="DUF1684 DOMAIN-CONTAINING PROTEIN"/>
    <property type="match status" value="1"/>
</dbReference>
<sequence>MPTREHLEGEWREWRYAHVAKMFRPYGWTSLVAQYWLEADDHDVKFELLPGSWSVEKGRIIFTPPVSGPTLSVNGEYPADPVEIIPGRNQTYGHGNSLPVYFGVNEVETIVRTKHDGHRLYGVRVRDPRKATRLEDAGVTAFDYDPAWRIPGFYTPTERIEFEAETVEAGVRETTPRMGTFTFEFKGKIYNLVLIGKDTPTGVQPVAHVRDQTSGPITYGAGRVIELQFAEDTSTRIDWIDFNYAVALPCAFTNFVTCPLVPPENQLDFEVLAGEKRPSQSVVRTTTYQPRTNGVPQHP</sequence>
<dbReference type="AlphaFoldDB" id="A0A931BLX8"/>
<dbReference type="Proteomes" id="UP000599312">
    <property type="component" value="Unassembled WGS sequence"/>
</dbReference>
<dbReference type="Pfam" id="PF07920">
    <property type="entry name" value="DUF1684"/>
    <property type="match status" value="1"/>
</dbReference>
<organism evidence="2 3">
    <name type="scientific">Microvirga alba</name>
    <dbReference type="NCBI Taxonomy" id="2791025"/>
    <lineage>
        <taxon>Bacteria</taxon>
        <taxon>Pseudomonadati</taxon>
        <taxon>Pseudomonadota</taxon>
        <taxon>Alphaproteobacteria</taxon>
        <taxon>Hyphomicrobiales</taxon>
        <taxon>Methylobacteriaceae</taxon>
        <taxon>Microvirga</taxon>
    </lineage>
</organism>
<feature type="region of interest" description="Disordered" evidence="1">
    <location>
        <begin position="280"/>
        <end position="299"/>
    </location>
</feature>
<evidence type="ECO:0000313" key="3">
    <source>
        <dbReference type="Proteomes" id="UP000599312"/>
    </source>
</evidence>
<protein>
    <submittedName>
        <fullName evidence="2">DUF1684 domain-containing protein</fullName>
    </submittedName>
</protein>
<name>A0A931BLX8_9HYPH</name>
<accession>A0A931BLX8</accession>
<keyword evidence="3" id="KW-1185">Reference proteome</keyword>
<comment type="caution">
    <text evidence="2">The sequence shown here is derived from an EMBL/GenBank/DDBJ whole genome shotgun (WGS) entry which is preliminary data.</text>
</comment>
<evidence type="ECO:0000313" key="2">
    <source>
        <dbReference type="EMBL" id="MBF9233502.1"/>
    </source>
</evidence>
<dbReference type="RefSeq" id="WP_196271503.1">
    <property type="nucleotide sequence ID" value="NZ_JADQDO010000003.1"/>
</dbReference>